<protein>
    <submittedName>
        <fullName evidence="2">Disease resistance protein</fullName>
    </submittedName>
</protein>
<keyword evidence="3" id="KW-1185">Reference proteome</keyword>
<dbReference type="SUPFAM" id="SSF52058">
    <property type="entry name" value="L domain-like"/>
    <property type="match status" value="1"/>
</dbReference>
<feature type="domain" description="R13L1/DRL21-like LRR repeat region" evidence="1">
    <location>
        <begin position="266"/>
        <end position="399"/>
    </location>
</feature>
<dbReference type="PANTHER" id="PTHR47186">
    <property type="entry name" value="LEUCINE-RICH REPEAT-CONTAINING PROTEIN 57"/>
    <property type="match status" value="1"/>
</dbReference>
<comment type="caution">
    <text evidence="2">The sequence shown here is derived from an EMBL/GenBank/DDBJ whole genome shotgun (WGS) entry which is preliminary data.</text>
</comment>
<dbReference type="InterPro" id="IPR042197">
    <property type="entry name" value="Apaf_helical"/>
</dbReference>
<dbReference type="InterPro" id="IPR001611">
    <property type="entry name" value="Leu-rich_rpt"/>
</dbReference>
<organism evidence="2 3">
    <name type="scientific">Corchorus olitorius</name>
    <dbReference type="NCBI Taxonomy" id="93759"/>
    <lineage>
        <taxon>Eukaryota</taxon>
        <taxon>Viridiplantae</taxon>
        <taxon>Streptophyta</taxon>
        <taxon>Embryophyta</taxon>
        <taxon>Tracheophyta</taxon>
        <taxon>Spermatophyta</taxon>
        <taxon>Magnoliopsida</taxon>
        <taxon>eudicotyledons</taxon>
        <taxon>Gunneridae</taxon>
        <taxon>Pentapetalae</taxon>
        <taxon>rosids</taxon>
        <taxon>malvids</taxon>
        <taxon>Malvales</taxon>
        <taxon>Malvaceae</taxon>
        <taxon>Grewioideae</taxon>
        <taxon>Apeibeae</taxon>
        <taxon>Corchorus</taxon>
    </lineage>
</organism>
<evidence type="ECO:0000313" key="3">
    <source>
        <dbReference type="Proteomes" id="UP000187203"/>
    </source>
</evidence>
<dbReference type="PANTHER" id="PTHR47186:SF30">
    <property type="entry name" value="EF-HAND DOMAIN-CONTAINING PROTEIN"/>
    <property type="match status" value="1"/>
</dbReference>
<reference evidence="3" key="1">
    <citation type="submission" date="2013-09" db="EMBL/GenBank/DDBJ databases">
        <title>Corchorus olitorius genome sequencing.</title>
        <authorList>
            <person name="Alam M."/>
            <person name="Haque M.S."/>
            <person name="Islam M.S."/>
            <person name="Emdad E.M."/>
            <person name="Islam M.M."/>
            <person name="Ahmed B."/>
            <person name="Halim A."/>
            <person name="Hossen Q.M.M."/>
            <person name="Hossain M.Z."/>
            <person name="Ahmed R."/>
            <person name="Khan M.M."/>
            <person name="Islam R."/>
            <person name="Rashid M.M."/>
            <person name="Khan S.A."/>
            <person name="Rahman M.S."/>
            <person name="Alam M."/>
            <person name="Yahiya A.S."/>
            <person name="Khan M.S."/>
            <person name="Azam M.S."/>
            <person name="Haque T."/>
            <person name="Lashkar M.Z.H."/>
            <person name="Akhand A.I."/>
            <person name="Morshed G."/>
            <person name="Roy S."/>
            <person name="Uddin K.S."/>
            <person name="Rabeya T."/>
            <person name="Hossain A.S."/>
            <person name="Chowdhury A."/>
            <person name="Snigdha A.R."/>
            <person name="Mortoza M.S."/>
            <person name="Matin S.A."/>
            <person name="Hoque S.M.E."/>
            <person name="Islam M.K."/>
            <person name="Roy D.K."/>
            <person name="Haider R."/>
            <person name="Moosa M.M."/>
            <person name="Elias S.M."/>
            <person name="Hasan A.M."/>
            <person name="Jahan S."/>
            <person name="Shafiuddin M."/>
            <person name="Mahmood N."/>
            <person name="Shommy N.S."/>
        </authorList>
    </citation>
    <scope>NUCLEOTIDE SEQUENCE [LARGE SCALE GENOMIC DNA]</scope>
    <source>
        <strain evidence="3">cv. O-4</strain>
    </source>
</reference>
<dbReference type="Gene3D" id="3.80.10.10">
    <property type="entry name" value="Ribonuclease Inhibitor"/>
    <property type="match status" value="1"/>
</dbReference>
<dbReference type="GO" id="GO:0043531">
    <property type="term" value="F:ADP binding"/>
    <property type="evidence" value="ECO:0007669"/>
    <property type="project" value="InterPro"/>
</dbReference>
<proteinExistence type="predicted"/>
<dbReference type="SUPFAM" id="SSF52540">
    <property type="entry name" value="P-loop containing nucleoside triphosphate hydrolases"/>
    <property type="match status" value="1"/>
</dbReference>
<name>A0A1R3H7T0_9ROSI</name>
<dbReference type="OrthoDB" id="985123at2759"/>
<dbReference type="Pfam" id="PF25019">
    <property type="entry name" value="LRR_R13L1-DRL21"/>
    <property type="match status" value="1"/>
</dbReference>
<dbReference type="InterPro" id="IPR056789">
    <property type="entry name" value="LRR_R13L1-DRL21"/>
</dbReference>
<gene>
    <name evidence="2" type="ORF">COLO4_30578</name>
</gene>
<evidence type="ECO:0000313" key="2">
    <source>
        <dbReference type="EMBL" id="OMO66418.1"/>
    </source>
</evidence>
<accession>A0A1R3H7T0</accession>
<dbReference type="Pfam" id="PF00560">
    <property type="entry name" value="LRR_1"/>
    <property type="match status" value="1"/>
</dbReference>
<dbReference type="EMBL" id="AWUE01020752">
    <property type="protein sequence ID" value="OMO66418.1"/>
    <property type="molecule type" value="Genomic_DNA"/>
</dbReference>
<dbReference type="Gene3D" id="1.10.8.430">
    <property type="entry name" value="Helical domain of apoptotic protease-activating factors"/>
    <property type="match status" value="1"/>
</dbReference>
<dbReference type="InterPro" id="IPR027417">
    <property type="entry name" value="P-loop_NTPase"/>
</dbReference>
<evidence type="ECO:0000259" key="1">
    <source>
        <dbReference type="Pfam" id="PF25019"/>
    </source>
</evidence>
<dbReference type="AlphaFoldDB" id="A0A1R3H7T0"/>
<sequence>MGSTTMFQLGQLSQEECWSLFSRVAFSGRTSKECQSLEDIGMKVANKCQGLPLAAKVLGGLLRFKRSREQWQSVLDSEIWELEEAGKESSFNERGRHLMLKLKDKALSLDSICNVKALRTLLVESQSINNSVANAVLPQLLDQPKCLRAVDLSMPRFGCLIEELPKEIGKLTHLRYLNLSNHGDLQILPEVMCDLCNLQTLDITGCRKLEKLPHGIGKLINLRHLLNKGTQRLKFMPKGVEKLASLRTLMKFIVSADAIGNEISTLSDLKNLNQIRGCLEIRGLRNLTDVSEVEQAQLQNKKNLLVLELSFDSDWENFSGKKGEQRVKIDGKTLLEALQPPPFLEKLEIRHYRGPTVFPSWMISLTKLKSLDLSHCKNWKSLPPLGKLPSLESLRIRNMERVKKVGDEFLGLEGDQGQASSSFITAFPNLEHLRFEGLRSWKKWHYGIPSTSSREESVKIMPILSSLEIWGCIKLQSLPDHILQMTTLNKLYIHRSPILSERCRKDTGEYWPSIAHTPNIVINGEYIKREGQ</sequence>
<dbReference type="Proteomes" id="UP000187203">
    <property type="component" value="Unassembled WGS sequence"/>
</dbReference>
<dbReference type="PRINTS" id="PR00364">
    <property type="entry name" value="DISEASERSIST"/>
</dbReference>
<dbReference type="InterPro" id="IPR032675">
    <property type="entry name" value="LRR_dom_sf"/>
</dbReference>